<dbReference type="AlphaFoldDB" id="A0A439D8R6"/>
<reference evidence="4 5" key="1">
    <citation type="submission" date="2018-12" db="EMBL/GenBank/DDBJ databases">
        <title>Draft genome sequence of Xylaria grammica IHI A82.</title>
        <authorList>
            <person name="Buettner E."/>
            <person name="Kellner H."/>
        </authorList>
    </citation>
    <scope>NUCLEOTIDE SEQUENCE [LARGE SCALE GENOMIC DNA]</scope>
    <source>
        <strain evidence="4 5">IHI A82</strain>
    </source>
</reference>
<feature type="compositionally biased region" description="Basic and acidic residues" evidence="2">
    <location>
        <begin position="50"/>
        <end position="62"/>
    </location>
</feature>
<evidence type="ECO:0000256" key="1">
    <source>
        <dbReference type="SAM" id="Coils"/>
    </source>
</evidence>
<dbReference type="Proteomes" id="UP000286045">
    <property type="component" value="Unassembled WGS sequence"/>
</dbReference>
<feature type="compositionally biased region" description="Low complexity" evidence="2">
    <location>
        <begin position="26"/>
        <end position="35"/>
    </location>
</feature>
<feature type="compositionally biased region" description="Polar residues" evidence="2">
    <location>
        <begin position="10"/>
        <end position="25"/>
    </location>
</feature>
<keyword evidence="5" id="KW-1185">Reference proteome</keyword>
<feature type="region of interest" description="Disordered" evidence="2">
    <location>
        <begin position="445"/>
        <end position="464"/>
    </location>
</feature>
<gene>
    <name evidence="4" type="ORF">EKO27_g4316</name>
</gene>
<evidence type="ECO:0000256" key="2">
    <source>
        <dbReference type="SAM" id="MobiDB-lite"/>
    </source>
</evidence>
<evidence type="ECO:0000313" key="4">
    <source>
        <dbReference type="EMBL" id="RWA10794.1"/>
    </source>
</evidence>
<name>A0A439D8R6_9PEZI</name>
<evidence type="ECO:0000313" key="5">
    <source>
        <dbReference type="Proteomes" id="UP000286045"/>
    </source>
</evidence>
<keyword evidence="1" id="KW-0175">Coiled coil</keyword>
<sequence length="1004" mass="113146">MSEPDHNLSRPGSNPSINSTNGSNRSSDIIDSAPDSSREQDPTIYSPSTTKEESHSEVRLDDVPMDQDSPHQPSQPAESIGAFPRLQEAIASEEVDVISRHQSAGAHILEELAERLSANKKCIDTAQISSVNSLKERATNPRTVLGIVGGTGHGKSSLINALLEEDKLVPTNCFRAFAPSGEVSSEGQLEESDAGIAWAKVKAVYPEVTKQVIEQNGPKMLANDPAVNALLGTTRIVRQRTAAELYEAIQIYVDSKKKTNRAPFDREYNHGRKFELWPLIKVVRIYTKADVLSTGAVIVDLPGVKDSNAARSAVAANYIEKCNGLWVVSMITRAVHDQSAQELLGAQFKRQLQLDGNYSNVTFVCSKTDDISIKEAASDLGLSDEVQKLDEAKHKLSQFSANLKLEMLNQRKSAIEMYAKEVDKHLDRYEKLRNLQAKGEIATPPKEYPRKRKIGGQTPRSHKRRRFNMDEVSQDTRWISTEDCWEGLEQGMPKFTPEQHLTTEDIQSMTDYLRSQKQMATDKAESLVESIDTQEDLLECHKEEVMKLEEELSRACVSKRNEFSRHSIREQFALGLKELDEYEAQRIDPNFDPGKVLRDYNQVRLSLPVFCISSRAYKSLANKERVTGFHNVDDTEVPQLQAHTKKLTETARIRNAKSFLNDLVQTLNSLYLWSAKKNIEIYPTDEEKKAEMEYVREQANELEKRLQLANMEFSRQLNEILEALFKRIKAAALNAAKSALAIAHGWPSRKRGDGGLPFMTYRATLRRKGVFSGRCGPRNFNEGLWLYFLSKNWADNFQDLAAPLLQQVSGHWEVTFAEKIPQALDAHAKTCRVHQEYIQGLIKSRLKGKSAFSGSIGMLDDQDKTRVFGLAHKISSFISDITTLQREANREFTPAIQQKLNSKYKQCAKDKGPGVFARMSLDLQTEIKKHQRAIFNGSCKLPMAKLSEIPQNIQEELQIYIGIMRDVMISDYSNVVLGTDSSEESRIVRQGVFELLGEVDSRFQ</sequence>
<organism evidence="4 5">
    <name type="scientific">Xylaria grammica</name>
    <dbReference type="NCBI Taxonomy" id="363999"/>
    <lineage>
        <taxon>Eukaryota</taxon>
        <taxon>Fungi</taxon>
        <taxon>Dikarya</taxon>
        <taxon>Ascomycota</taxon>
        <taxon>Pezizomycotina</taxon>
        <taxon>Sordariomycetes</taxon>
        <taxon>Xylariomycetidae</taxon>
        <taxon>Xylariales</taxon>
        <taxon>Xylariaceae</taxon>
        <taxon>Xylaria</taxon>
    </lineage>
</organism>
<dbReference type="Pfam" id="PF00350">
    <property type="entry name" value="Dynamin_N"/>
    <property type="match status" value="1"/>
</dbReference>
<protein>
    <recommendedName>
        <fullName evidence="3">Dynamin N-terminal domain-containing protein</fullName>
    </recommendedName>
</protein>
<feature type="region of interest" description="Disordered" evidence="2">
    <location>
        <begin position="1"/>
        <end position="78"/>
    </location>
</feature>
<comment type="caution">
    <text evidence="4">The sequence shown here is derived from an EMBL/GenBank/DDBJ whole genome shotgun (WGS) entry which is preliminary data.</text>
</comment>
<dbReference type="Gene3D" id="3.40.50.300">
    <property type="entry name" value="P-loop containing nucleotide triphosphate hydrolases"/>
    <property type="match status" value="1"/>
</dbReference>
<accession>A0A439D8R6</accession>
<dbReference type="InterPro" id="IPR045063">
    <property type="entry name" value="Dynamin_N"/>
</dbReference>
<dbReference type="PANTHER" id="PTHR36681:SF3">
    <property type="entry name" value="NUCLEAR GTPASE, GERMINAL CENTER-ASSOCIATED, TANDEM DUPLICATE 3"/>
    <property type="match status" value="1"/>
</dbReference>
<feature type="coiled-coil region" evidence="1">
    <location>
        <begin position="685"/>
        <end position="719"/>
    </location>
</feature>
<proteinExistence type="predicted"/>
<evidence type="ECO:0000259" key="3">
    <source>
        <dbReference type="Pfam" id="PF00350"/>
    </source>
</evidence>
<dbReference type="EMBL" id="RYZI01000101">
    <property type="protein sequence ID" value="RWA10794.1"/>
    <property type="molecule type" value="Genomic_DNA"/>
</dbReference>
<dbReference type="SUPFAM" id="SSF52540">
    <property type="entry name" value="P-loop containing nucleoside triphosphate hydrolases"/>
    <property type="match status" value="1"/>
</dbReference>
<feature type="domain" description="Dynamin N-terminal" evidence="3">
    <location>
        <begin position="146"/>
        <end position="343"/>
    </location>
</feature>
<feature type="coiled-coil region" evidence="1">
    <location>
        <begin position="524"/>
        <end position="558"/>
    </location>
</feature>
<dbReference type="PANTHER" id="PTHR36681">
    <property type="entry name" value="NUCLEAR GTPASE, GERMINAL CENTER-ASSOCIATED, TANDEM DUPLICATE 3"/>
    <property type="match status" value="1"/>
</dbReference>
<feature type="compositionally biased region" description="Basic residues" evidence="2">
    <location>
        <begin position="449"/>
        <end position="464"/>
    </location>
</feature>
<dbReference type="STRING" id="363999.A0A439D8R6"/>
<dbReference type="InterPro" id="IPR027417">
    <property type="entry name" value="P-loop_NTPase"/>
</dbReference>